<dbReference type="RefSeq" id="WP_121375176.1">
    <property type="nucleotide sequence ID" value="NZ_RBLC01000001.1"/>
</dbReference>
<evidence type="ECO:0000313" key="3">
    <source>
        <dbReference type="Proteomes" id="UP000277579"/>
    </source>
</evidence>
<feature type="chain" id="PRO_5019822083" description="YD repeat-containing protein" evidence="1">
    <location>
        <begin position="21"/>
        <end position="280"/>
    </location>
</feature>
<evidence type="ECO:0000313" key="2">
    <source>
        <dbReference type="EMBL" id="RKS25802.1"/>
    </source>
</evidence>
<comment type="caution">
    <text evidence="2">The sequence shown here is derived from an EMBL/GenBank/DDBJ whole genome shotgun (WGS) entry which is preliminary data.</text>
</comment>
<proteinExistence type="predicted"/>
<keyword evidence="1" id="KW-0732">Signal</keyword>
<gene>
    <name evidence="2" type="ORF">CLV94_0846</name>
</gene>
<evidence type="ECO:0000256" key="1">
    <source>
        <dbReference type="SAM" id="SignalP"/>
    </source>
</evidence>
<dbReference type="OrthoDB" id="1202622at2"/>
<evidence type="ECO:0008006" key="4">
    <source>
        <dbReference type="Google" id="ProtNLM"/>
    </source>
</evidence>
<name>A0A495ML59_9FLAO</name>
<feature type="signal peptide" evidence="1">
    <location>
        <begin position="1"/>
        <end position="20"/>
    </location>
</feature>
<keyword evidence="3" id="KW-1185">Reference proteome</keyword>
<protein>
    <recommendedName>
        <fullName evidence="4">YD repeat-containing protein</fullName>
    </recommendedName>
</protein>
<dbReference type="AlphaFoldDB" id="A0A495ML59"/>
<organism evidence="2 3">
    <name type="scientific">Flavobacterium endophyticum</name>
    <dbReference type="NCBI Taxonomy" id="1540163"/>
    <lineage>
        <taxon>Bacteria</taxon>
        <taxon>Pseudomonadati</taxon>
        <taxon>Bacteroidota</taxon>
        <taxon>Flavobacteriia</taxon>
        <taxon>Flavobacteriales</taxon>
        <taxon>Flavobacteriaceae</taxon>
        <taxon>Flavobacterium</taxon>
    </lineage>
</organism>
<dbReference type="EMBL" id="RBLC01000001">
    <property type="protein sequence ID" value="RKS25802.1"/>
    <property type="molecule type" value="Genomic_DNA"/>
</dbReference>
<reference evidence="2 3" key="1">
    <citation type="submission" date="2018-10" db="EMBL/GenBank/DDBJ databases">
        <title>Genomic Encyclopedia of Archaeal and Bacterial Type Strains, Phase II (KMG-II): from individual species to whole genera.</title>
        <authorList>
            <person name="Goeker M."/>
        </authorList>
    </citation>
    <scope>NUCLEOTIDE SEQUENCE [LARGE SCALE GENOMIC DNA]</scope>
    <source>
        <strain evidence="2 3">DSM 29537</strain>
    </source>
</reference>
<sequence>MKKLAIYFVLGISISLISCSNDESNDSPENGNLMTLKKAVIISSNTAGHYSKRIVYYSDNKAFADTTFDAQNQWYTRRVISTEGNIKKYTSYTTDGSSDVSQIEGYDTQGKLISRHTSPANNAISFTYVYNPDNTITSVMHNDINNQTSNYRKYYKNSNGIIYKELDILTNKERIITFQGDKPISISDGTTSITFNYFPNPKPSNLLRTPTELNNSILIANDLQKLGREGNFYPQEINNSENTYETIFNGFNYKMSEKHTYVNQNSPNVTSTYETTYFYN</sequence>
<accession>A0A495ML59</accession>
<dbReference type="PROSITE" id="PS51257">
    <property type="entry name" value="PROKAR_LIPOPROTEIN"/>
    <property type="match status" value="1"/>
</dbReference>
<dbReference type="Proteomes" id="UP000277579">
    <property type="component" value="Unassembled WGS sequence"/>
</dbReference>